<dbReference type="EMBL" id="CP119959">
    <property type="protein sequence ID" value="WFD38261.1"/>
    <property type="molecule type" value="Genomic_DNA"/>
</dbReference>
<reference evidence="1" key="1">
    <citation type="submission" date="2023-03" db="EMBL/GenBank/DDBJ databases">
        <title>Mating type loci evolution in Malassezia.</title>
        <authorList>
            <person name="Coelho M.A."/>
        </authorList>
    </citation>
    <scope>NUCLEOTIDE SEQUENCE</scope>
    <source>
        <strain evidence="1">CBS 9431</strain>
    </source>
</reference>
<evidence type="ECO:0000313" key="2">
    <source>
        <dbReference type="Proteomes" id="UP001217754"/>
    </source>
</evidence>
<evidence type="ECO:0000313" key="1">
    <source>
        <dbReference type="EMBL" id="WFD38261.1"/>
    </source>
</evidence>
<proteinExistence type="predicted"/>
<protein>
    <submittedName>
        <fullName evidence="1">Enhancer of mRNA decapping</fullName>
    </submittedName>
</protein>
<gene>
    <name evidence="1" type="primary">EDC3</name>
    <name evidence="1" type="ORF">MJAP1_001210</name>
</gene>
<dbReference type="GeneID" id="85224859"/>
<accession>A0AAF0F1W2</accession>
<dbReference type="RefSeq" id="XP_060121158.1">
    <property type="nucleotide sequence ID" value="XM_060265175.1"/>
</dbReference>
<keyword evidence="2" id="KW-1185">Reference proteome</keyword>
<dbReference type="AlphaFoldDB" id="A0AAF0F1W2"/>
<organism evidence="1 2">
    <name type="scientific">Malassezia japonica</name>
    <dbReference type="NCBI Taxonomy" id="223818"/>
    <lineage>
        <taxon>Eukaryota</taxon>
        <taxon>Fungi</taxon>
        <taxon>Dikarya</taxon>
        <taxon>Basidiomycota</taxon>
        <taxon>Ustilaginomycotina</taxon>
        <taxon>Malasseziomycetes</taxon>
        <taxon>Malasseziales</taxon>
        <taxon>Malasseziaceae</taxon>
        <taxon>Malassezia</taxon>
    </lineage>
</organism>
<sequence>MPPFAGAVHGPVLTLVFGSAARQHAALARAECFYESEKHANTYLNLEEARDARICKGYEAFNLPTSAIDAWLAAMHAAEGAQDVEEGPWYQGLCTPEEQEVLAYLDTLAPRPTYLVAALVQSAEVALAHERLHALYHLSAPYRTLLDTLWNDLSRPVRAAIEYDLKMRGYKESVWPDELGAYLGVRVTPATKRGDPSLEFGNKCADECRDVRRVLLAKTPAFWREDAGVDEAALELSPAFLDAARAALVVKAPAAPKPAKGQRKPRKK</sequence>
<name>A0AAF0F1W2_9BASI</name>
<dbReference type="Proteomes" id="UP001217754">
    <property type="component" value="Chromosome 2"/>
</dbReference>